<dbReference type="RefSeq" id="WP_272009596.1">
    <property type="nucleotide sequence ID" value="NZ_JAQNDN010000027.1"/>
</dbReference>
<reference evidence="2 3" key="1">
    <citation type="submission" date="2022-11" db="EMBL/GenBank/DDBJ databases">
        <title>Minimal conservation of predation-associated metabolite biosynthetic gene clusters underscores biosynthetic potential of Myxococcota including descriptions for ten novel species: Archangium lansinium sp. nov., Myxococcus landrumus sp. nov., Nannocystis bai.</title>
        <authorList>
            <person name="Ahearne A."/>
            <person name="Stevens C."/>
            <person name="Dowd S."/>
        </authorList>
    </citation>
    <scope>NUCLEOTIDE SEQUENCE [LARGE SCALE GENOMIC DNA]</scope>
    <source>
        <strain evidence="2 3">NCELM</strain>
    </source>
</reference>
<sequence length="421" mass="41884">MSISIFSRPIVALGLGLGLLATACAENPVAGACDLGCPDEGIAEGNASITGVASVDSFFAAVVRFDKAALEVKAGVDAELRAIAVSLELDAGASAAEIRAALTAKFEGAIEGGLKVTYAPPRCTVDAKVAIDASAKCDAEVEPGMVAVECKGTCTVDASASASCDASATVVCKGTAPELKCDGSCTGTCELEGSLQCNGTCNGECSTGCSVTGPDGSCAGECMGECHGTCELKAGAECDGKCQGSCEYKPADGQCEAGAEVRCEAAAEASASCDGSCDGEVVPPKAKAECEASVEAEAKMQAQCTPPSLEILWQWRGDFVDRAEFKAWVEGFRVRYAALLAASARAKLVLEAGAGIGDAAVDLVPAIETAITAKGEVLAAIRIGCAVAEIDSVGTLIQSGTGALSGSVTAVGEISAALAGG</sequence>
<proteinExistence type="predicted"/>
<comment type="caution">
    <text evidence="2">The sequence shown here is derived from an EMBL/GenBank/DDBJ whole genome shotgun (WGS) entry which is preliminary data.</text>
</comment>
<name>A0ABT5BLH6_9BACT</name>
<feature type="signal peptide" evidence="1">
    <location>
        <begin position="1"/>
        <end position="25"/>
    </location>
</feature>
<keyword evidence="1" id="KW-0732">Signal</keyword>
<organism evidence="2 3">
    <name type="scientific">Nannocystis radixulma</name>
    <dbReference type="NCBI Taxonomy" id="2995305"/>
    <lineage>
        <taxon>Bacteria</taxon>
        <taxon>Pseudomonadati</taxon>
        <taxon>Myxococcota</taxon>
        <taxon>Polyangia</taxon>
        <taxon>Nannocystales</taxon>
        <taxon>Nannocystaceae</taxon>
        <taxon>Nannocystis</taxon>
    </lineage>
</organism>
<accession>A0ABT5BLH6</accession>
<evidence type="ECO:0000313" key="3">
    <source>
        <dbReference type="Proteomes" id="UP001217838"/>
    </source>
</evidence>
<protein>
    <submittedName>
        <fullName evidence="2">Uncharacterized protein</fullName>
    </submittedName>
</protein>
<evidence type="ECO:0000256" key="1">
    <source>
        <dbReference type="SAM" id="SignalP"/>
    </source>
</evidence>
<gene>
    <name evidence="2" type="ORF">POL58_44810</name>
</gene>
<dbReference type="Proteomes" id="UP001217838">
    <property type="component" value="Unassembled WGS sequence"/>
</dbReference>
<dbReference type="EMBL" id="JAQNDN010000027">
    <property type="protein sequence ID" value="MDC0674952.1"/>
    <property type="molecule type" value="Genomic_DNA"/>
</dbReference>
<evidence type="ECO:0000313" key="2">
    <source>
        <dbReference type="EMBL" id="MDC0674952.1"/>
    </source>
</evidence>
<keyword evidence="3" id="KW-1185">Reference proteome</keyword>
<feature type="chain" id="PRO_5045997131" evidence="1">
    <location>
        <begin position="26"/>
        <end position="421"/>
    </location>
</feature>